<proteinExistence type="predicted"/>
<protein>
    <submittedName>
        <fullName evidence="1">Uncharacterized protein</fullName>
    </submittedName>
</protein>
<dbReference type="EMBL" id="BSFJ01000018">
    <property type="protein sequence ID" value="GLK72719.1"/>
    <property type="molecule type" value="Genomic_DNA"/>
</dbReference>
<reference evidence="1" key="1">
    <citation type="journal article" date="2014" name="Int. J. Syst. Evol. Microbiol.">
        <title>Complete genome sequence of Corynebacterium casei LMG S-19264T (=DSM 44701T), isolated from a smear-ripened cheese.</title>
        <authorList>
            <consortium name="US DOE Joint Genome Institute (JGI-PGF)"/>
            <person name="Walter F."/>
            <person name="Albersmeier A."/>
            <person name="Kalinowski J."/>
            <person name="Ruckert C."/>
        </authorList>
    </citation>
    <scope>NUCLEOTIDE SEQUENCE</scope>
    <source>
        <strain evidence="1">VKM B-2484</strain>
    </source>
</reference>
<dbReference type="RefSeq" id="WP_213371363.1">
    <property type="nucleotide sequence ID" value="NZ_BSFJ01000018.1"/>
</dbReference>
<sequence>MPNPGAPLPEALKLDLYDAYLPALTAGLHRIVVQQSIGYERPAGTPQAHHYRRDEAFVVRGPRFLVDENDIHARSPAQGAMGDFHRHIAHIVLRKRALPWERELAAGEGPRVPWMALLLLTEAEFQAQGGEEAVRVMAPTALFAPGRRSADGTVLLPRLDEEPGNEAGDLRVNILDLDRDLARRLCPSRADLARLAHVRRVAMDDKPRAAMHGEGEFPVVCAGRIPAPGANIALLVSLEGWEELVEEAGGAPPSKPSLPEGPGRLRLVVLTRWRFTHDPAAAHSFPAAARGLDTGLLRLASPPGTPESVARPLAAGYTPLPYRTAGGGATLAWYRGPFAPAPVPPLPVDTFAHADAALIVSPEDGSLTLSYAAAWQLGRLLALASPGFLAATRAFIADDAGPREVAFRLDTFMRTHLRAIQREWAADPAPPAAEEADTPGYFRAAMQMLDWLHGLMTLQSVPFSYLVAGEGLLPVASLRYFHLDPNWLLALANGALSLSGTATGDAAAAGPSMRRLLSRLLERCEARAAAEPDPPGTGLDRPRTGFLLRSTLVSDWPGLETVVATAPPSARPLRLERLAGDILLGIAEGQIVSLTFKEPPEGLVLRLGEPHRGVPEPDAERRFSPLARLRAEQALGQTRGGPAMPSGPAPDPLSAAAFVAASVGSGSCQTFIWEIAP</sequence>
<name>A0A9W6JB25_9HYPH</name>
<comment type="caution">
    <text evidence="1">The sequence shown here is derived from an EMBL/GenBank/DDBJ whole genome shotgun (WGS) entry which is preliminary data.</text>
</comment>
<accession>A0A9W6JB25</accession>
<organism evidence="1 2">
    <name type="scientific">Ancylobacter dichloromethanicus</name>
    <dbReference type="NCBI Taxonomy" id="518825"/>
    <lineage>
        <taxon>Bacteria</taxon>
        <taxon>Pseudomonadati</taxon>
        <taxon>Pseudomonadota</taxon>
        <taxon>Alphaproteobacteria</taxon>
        <taxon>Hyphomicrobiales</taxon>
        <taxon>Xanthobacteraceae</taxon>
        <taxon>Ancylobacter</taxon>
    </lineage>
</organism>
<keyword evidence="2" id="KW-1185">Reference proteome</keyword>
<dbReference type="Proteomes" id="UP001143370">
    <property type="component" value="Unassembled WGS sequence"/>
</dbReference>
<dbReference type="AlphaFoldDB" id="A0A9W6JB25"/>
<evidence type="ECO:0000313" key="2">
    <source>
        <dbReference type="Proteomes" id="UP001143370"/>
    </source>
</evidence>
<reference evidence="1" key="2">
    <citation type="submission" date="2023-01" db="EMBL/GenBank/DDBJ databases">
        <authorList>
            <person name="Sun Q."/>
            <person name="Evtushenko L."/>
        </authorList>
    </citation>
    <scope>NUCLEOTIDE SEQUENCE</scope>
    <source>
        <strain evidence="1">VKM B-2484</strain>
    </source>
</reference>
<gene>
    <name evidence="1" type="ORF">GCM10017643_28350</name>
</gene>
<evidence type="ECO:0000313" key="1">
    <source>
        <dbReference type="EMBL" id="GLK72719.1"/>
    </source>
</evidence>